<organism evidence="1 2">
    <name type="scientific">Rhodocytophaga aerolata</name>
    <dbReference type="NCBI Taxonomy" id="455078"/>
    <lineage>
        <taxon>Bacteria</taxon>
        <taxon>Pseudomonadati</taxon>
        <taxon>Bacteroidota</taxon>
        <taxon>Cytophagia</taxon>
        <taxon>Cytophagales</taxon>
        <taxon>Rhodocytophagaceae</taxon>
        <taxon>Rhodocytophaga</taxon>
    </lineage>
</organism>
<dbReference type="RefSeq" id="WP_302036524.1">
    <property type="nucleotide sequence ID" value="NZ_JAUKPO010000002.1"/>
</dbReference>
<accession>A0ABT8R0W0</accession>
<sequence>MKINSRGSLVWMAAISVTSFVCCTKVASTHQKATDSAQHPTDSVIYMLTADSVSIPIRLNEIGDFPAFAKGRPYRLSASAYTFNFRDTTYLHFLNGQRIEGKQKARILRRLKETEIESIRYIPAEQGMEDYGQKAANGILFIETKDRK</sequence>
<comment type="caution">
    <text evidence="1">The sequence shown here is derived from an EMBL/GenBank/DDBJ whole genome shotgun (WGS) entry which is preliminary data.</text>
</comment>
<evidence type="ECO:0000313" key="1">
    <source>
        <dbReference type="EMBL" id="MDO1445724.1"/>
    </source>
</evidence>
<protein>
    <submittedName>
        <fullName evidence="1">Uncharacterized protein</fullName>
    </submittedName>
</protein>
<dbReference type="EMBL" id="JAUKPO010000002">
    <property type="protein sequence ID" value="MDO1445724.1"/>
    <property type="molecule type" value="Genomic_DNA"/>
</dbReference>
<keyword evidence="2" id="KW-1185">Reference proteome</keyword>
<reference evidence="1" key="1">
    <citation type="submission" date="2023-07" db="EMBL/GenBank/DDBJ databases">
        <title>The genome sequence of Rhodocytophaga aerolata KACC 12507.</title>
        <authorList>
            <person name="Zhang X."/>
        </authorList>
    </citation>
    <scope>NUCLEOTIDE SEQUENCE</scope>
    <source>
        <strain evidence="1">KACC 12507</strain>
    </source>
</reference>
<name>A0ABT8R0W0_9BACT</name>
<evidence type="ECO:0000313" key="2">
    <source>
        <dbReference type="Proteomes" id="UP001168528"/>
    </source>
</evidence>
<dbReference type="Proteomes" id="UP001168528">
    <property type="component" value="Unassembled WGS sequence"/>
</dbReference>
<proteinExistence type="predicted"/>
<gene>
    <name evidence="1" type="ORF">Q0590_05655</name>
</gene>